<keyword evidence="8" id="KW-1185">Reference proteome</keyword>
<dbReference type="RefSeq" id="XP_022962785.1">
    <property type="nucleotide sequence ID" value="XM_023107017.1"/>
</dbReference>
<dbReference type="InterPro" id="IPR006121">
    <property type="entry name" value="HMA_dom"/>
</dbReference>
<evidence type="ECO:0000256" key="6">
    <source>
        <dbReference type="SAM" id="MobiDB-lite"/>
    </source>
</evidence>
<dbReference type="PANTHER" id="PTHR45811:SF13">
    <property type="entry name" value="OS04G0661100 PROTEIN"/>
    <property type="match status" value="1"/>
</dbReference>
<reference evidence="9" key="1">
    <citation type="submission" date="2025-08" db="UniProtKB">
        <authorList>
            <consortium name="RefSeq"/>
        </authorList>
    </citation>
    <scope>IDENTIFICATION</scope>
    <source>
        <tissue evidence="9">Young leaves</tissue>
    </source>
</reference>
<dbReference type="InterPro" id="IPR036163">
    <property type="entry name" value="HMA_dom_sf"/>
</dbReference>
<evidence type="ECO:0000256" key="1">
    <source>
        <dbReference type="ARBA" id="ARBA00022481"/>
    </source>
</evidence>
<evidence type="ECO:0000256" key="3">
    <source>
        <dbReference type="ARBA" id="ARBA00023288"/>
    </source>
</evidence>
<feature type="compositionally biased region" description="Basic and acidic residues" evidence="6">
    <location>
        <begin position="79"/>
        <end position="96"/>
    </location>
</feature>
<evidence type="ECO:0000259" key="7">
    <source>
        <dbReference type="PROSITE" id="PS50846"/>
    </source>
</evidence>
<feature type="domain" description="HMA" evidence="7">
    <location>
        <begin position="3"/>
        <end position="70"/>
    </location>
</feature>
<feature type="region of interest" description="Disordered" evidence="6">
    <location>
        <begin position="72"/>
        <end position="99"/>
    </location>
</feature>
<name>A0A6J1HG22_CUCMO</name>
<dbReference type="KEGG" id="cmos:111463168"/>
<dbReference type="InterPro" id="IPR051863">
    <property type="entry name" value="HIPP"/>
</dbReference>
<sequence length="128" mass="13765">MAMIKTVLKLDISCQKCKTKVLKAVTSLEDVDKVETDEAKGTIGVIGKADPYKIVKITRKAVSSAGKVVEVVSIGPPPKPDEKKPEEKKPDGKKPDSVPCICTCPPYPPYGSSYIVVPHETQPSCSIL</sequence>
<organism evidence="8 9">
    <name type="scientific">Cucurbita moschata</name>
    <name type="common">Winter crookneck squash</name>
    <name type="synonym">Cucurbita pepo var. moschata</name>
    <dbReference type="NCBI Taxonomy" id="3662"/>
    <lineage>
        <taxon>Eukaryota</taxon>
        <taxon>Viridiplantae</taxon>
        <taxon>Streptophyta</taxon>
        <taxon>Embryophyta</taxon>
        <taxon>Tracheophyta</taxon>
        <taxon>Spermatophyta</taxon>
        <taxon>Magnoliopsida</taxon>
        <taxon>eudicotyledons</taxon>
        <taxon>Gunneridae</taxon>
        <taxon>Pentapetalae</taxon>
        <taxon>rosids</taxon>
        <taxon>fabids</taxon>
        <taxon>Cucurbitales</taxon>
        <taxon>Cucurbitaceae</taxon>
        <taxon>Cucurbiteae</taxon>
        <taxon>Cucurbita</taxon>
    </lineage>
</organism>
<accession>A0A6J1HG22</accession>
<evidence type="ECO:0000256" key="2">
    <source>
        <dbReference type="ARBA" id="ARBA00022723"/>
    </source>
</evidence>
<evidence type="ECO:0000313" key="9">
    <source>
        <dbReference type="RefSeq" id="XP_022962785.1"/>
    </source>
</evidence>
<dbReference type="SUPFAM" id="SSF55008">
    <property type="entry name" value="HMA, heavy metal-associated domain"/>
    <property type="match status" value="1"/>
</dbReference>
<keyword evidence="3" id="KW-0449">Lipoprotein</keyword>
<keyword evidence="2" id="KW-0479">Metal-binding</keyword>
<dbReference type="GO" id="GO:0046872">
    <property type="term" value="F:metal ion binding"/>
    <property type="evidence" value="ECO:0007669"/>
    <property type="project" value="UniProtKB-KW"/>
</dbReference>
<dbReference type="PROSITE" id="PS50846">
    <property type="entry name" value="HMA_2"/>
    <property type="match status" value="1"/>
</dbReference>
<dbReference type="PANTHER" id="PTHR45811">
    <property type="entry name" value="COPPER TRANSPORT PROTEIN FAMILY-RELATED"/>
    <property type="match status" value="1"/>
</dbReference>
<evidence type="ECO:0000313" key="8">
    <source>
        <dbReference type="Proteomes" id="UP000504609"/>
    </source>
</evidence>
<evidence type="ECO:0000256" key="4">
    <source>
        <dbReference type="ARBA" id="ARBA00023289"/>
    </source>
</evidence>
<evidence type="ECO:0000256" key="5">
    <source>
        <dbReference type="ARBA" id="ARBA00024045"/>
    </source>
</evidence>
<keyword evidence="1" id="KW-0488">Methylation</keyword>
<dbReference type="Proteomes" id="UP000504609">
    <property type="component" value="Unplaced"/>
</dbReference>
<protein>
    <submittedName>
        <fullName evidence="9">Heavy metal-associated isoprenylated plant protein 43-like</fullName>
    </submittedName>
</protein>
<dbReference type="Gene3D" id="3.30.70.100">
    <property type="match status" value="1"/>
</dbReference>
<dbReference type="AlphaFoldDB" id="A0A6J1HG22"/>
<dbReference type="GeneID" id="111463168"/>
<keyword evidence="4" id="KW-0636">Prenylation</keyword>
<comment type="similarity">
    <text evidence="5">Belongs to the HIPP family.</text>
</comment>
<dbReference type="Pfam" id="PF00403">
    <property type="entry name" value="HMA"/>
    <property type="match status" value="1"/>
</dbReference>
<proteinExistence type="inferred from homology"/>
<gene>
    <name evidence="9" type="primary">LOC111463168</name>
</gene>